<gene>
    <name evidence="2" type="primary">ga09248</name>
    <name evidence="2" type="ORF">PR202_ga09248</name>
</gene>
<name>A0AAV5C520_ELECO</name>
<organism evidence="2 3">
    <name type="scientific">Eleusine coracana subsp. coracana</name>
    <dbReference type="NCBI Taxonomy" id="191504"/>
    <lineage>
        <taxon>Eukaryota</taxon>
        <taxon>Viridiplantae</taxon>
        <taxon>Streptophyta</taxon>
        <taxon>Embryophyta</taxon>
        <taxon>Tracheophyta</taxon>
        <taxon>Spermatophyta</taxon>
        <taxon>Magnoliopsida</taxon>
        <taxon>Liliopsida</taxon>
        <taxon>Poales</taxon>
        <taxon>Poaceae</taxon>
        <taxon>PACMAD clade</taxon>
        <taxon>Chloridoideae</taxon>
        <taxon>Cynodonteae</taxon>
        <taxon>Eleusininae</taxon>
        <taxon>Eleusine</taxon>
    </lineage>
</organism>
<reference evidence="2" key="1">
    <citation type="journal article" date="2018" name="DNA Res.">
        <title>Multiple hybrid de novo genome assembly of finger millet, an orphan allotetraploid crop.</title>
        <authorList>
            <person name="Hatakeyama M."/>
            <person name="Aluri S."/>
            <person name="Balachadran M.T."/>
            <person name="Sivarajan S.R."/>
            <person name="Patrignani A."/>
            <person name="Gruter S."/>
            <person name="Poveda L."/>
            <person name="Shimizu-Inatsugi R."/>
            <person name="Baeten J."/>
            <person name="Francoijs K.J."/>
            <person name="Nataraja K.N."/>
            <person name="Reddy Y.A.N."/>
            <person name="Phadnis S."/>
            <person name="Ravikumar R.L."/>
            <person name="Schlapbach R."/>
            <person name="Sreeman S.M."/>
            <person name="Shimizu K.K."/>
        </authorList>
    </citation>
    <scope>NUCLEOTIDE SEQUENCE</scope>
</reference>
<dbReference type="AlphaFoldDB" id="A0AAV5C520"/>
<proteinExistence type="predicted"/>
<protein>
    <submittedName>
        <fullName evidence="2">Uncharacterized protein</fullName>
    </submittedName>
</protein>
<dbReference type="EMBL" id="BQKI01000004">
    <property type="protein sequence ID" value="GJM92754.1"/>
    <property type="molecule type" value="Genomic_DNA"/>
</dbReference>
<evidence type="ECO:0000313" key="3">
    <source>
        <dbReference type="Proteomes" id="UP001054889"/>
    </source>
</evidence>
<evidence type="ECO:0000256" key="1">
    <source>
        <dbReference type="SAM" id="MobiDB-lite"/>
    </source>
</evidence>
<comment type="caution">
    <text evidence="2">The sequence shown here is derived from an EMBL/GenBank/DDBJ whole genome shotgun (WGS) entry which is preliminary data.</text>
</comment>
<keyword evidence="3" id="KW-1185">Reference proteome</keyword>
<reference evidence="2" key="2">
    <citation type="submission" date="2021-12" db="EMBL/GenBank/DDBJ databases">
        <title>Resequencing data analysis of finger millet.</title>
        <authorList>
            <person name="Hatakeyama M."/>
            <person name="Aluri S."/>
            <person name="Balachadran M.T."/>
            <person name="Sivarajan S.R."/>
            <person name="Poveda L."/>
            <person name="Shimizu-Inatsugi R."/>
            <person name="Schlapbach R."/>
            <person name="Sreeman S.M."/>
            <person name="Shimizu K.K."/>
        </authorList>
    </citation>
    <scope>NUCLEOTIDE SEQUENCE</scope>
</reference>
<evidence type="ECO:0000313" key="2">
    <source>
        <dbReference type="EMBL" id="GJM92754.1"/>
    </source>
</evidence>
<accession>A0AAV5C520</accession>
<dbReference type="PANTHER" id="PTHR31789">
    <property type="entry name" value="OS05G0482600 PROTEIN"/>
    <property type="match status" value="1"/>
</dbReference>
<dbReference type="Proteomes" id="UP001054889">
    <property type="component" value="Unassembled WGS sequence"/>
</dbReference>
<feature type="region of interest" description="Disordered" evidence="1">
    <location>
        <begin position="1"/>
        <end position="47"/>
    </location>
</feature>
<sequence length="105" mass="11768">MEATRSTPRPSCARRVLARKRPRLDDAPANSARKLQRREVAAGPGSAFSSRFTRERFRNIQLQRAHSDAGFPLSETESLELPGFVEFDDGNDKVMTFSAQNSLET</sequence>
<dbReference type="PANTHER" id="PTHR31789:SF1">
    <property type="entry name" value="OS05G0482600 PROTEIN"/>
    <property type="match status" value="1"/>
</dbReference>